<dbReference type="InterPro" id="IPR023397">
    <property type="entry name" value="SAM-dep_MeTrfase_MraW_recog"/>
</dbReference>
<dbReference type="GO" id="GO:0070475">
    <property type="term" value="P:rRNA base methylation"/>
    <property type="evidence" value="ECO:0007669"/>
    <property type="project" value="UniProtKB-UniRule"/>
</dbReference>
<keyword evidence="4 6" id="KW-0808">Transferase</keyword>
<dbReference type="SUPFAM" id="SSF53335">
    <property type="entry name" value="S-adenosyl-L-methionine-dependent methyltransferases"/>
    <property type="match status" value="1"/>
</dbReference>
<evidence type="ECO:0000256" key="5">
    <source>
        <dbReference type="ARBA" id="ARBA00022691"/>
    </source>
</evidence>
<comment type="catalytic activity">
    <reaction evidence="6">
        <text>cytidine(1402) in 16S rRNA + S-adenosyl-L-methionine = N(4)-methylcytidine(1402) in 16S rRNA + S-adenosyl-L-homocysteine + H(+)</text>
        <dbReference type="Rhea" id="RHEA:42928"/>
        <dbReference type="Rhea" id="RHEA-COMP:10286"/>
        <dbReference type="Rhea" id="RHEA-COMP:10287"/>
        <dbReference type="ChEBI" id="CHEBI:15378"/>
        <dbReference type="ChEBI" id="CHEBI:57856"/>
        <dbReference type="ChEBI" id="CHEBI:59789"/>
        <dbReference type="ChEBI" id="CHEBI:74506"/>
        <dbReference type="ChEBI" id="CHEBI:82748"/>
        <dbReference type="EC" id="2.1.1.199"/>
    </reaction>
</comment>
<feature type="binding site" evidence="6">
    <location>
        <position position="102"/>
    </location>
    <ligand>
        <name>S-adenosyl-L-methionine</name>
        <dbReference type="ChEBI" id="CHEBI:59789"/>
    </ligand>
</feature>
<evidence type="ECO:0000256" key="1">
    <source>
        <dbReference type="ARBA" id="ARBA00010396"/>
    </source>
</evidence>
<keyword evidence="8" id="KW-1185">Reference proteome</keyword>
<keyword evidence="2 6" id="KW-0698">rRNA processing</keyword>
<keyword evidence="3 6" id="KW-0489">Methyltransferase</keyword>
<comment type="similarity">
    <text evidence="1 6">Belongs to the methyltransferase superfamily. RsmH family.</text>
</comment>
<dbReference type="SUPFAM" id="SSF81799">
    <property type="entry name" value="Putative methyltransferase TM0872, insert domain"/>
    <property type="match status" value="1"/>
</dbReference>
<dbReference type="HAMAP" id="MF_01007">
    <property type="entry name" value="16SrRNA_methyltr_H"/>
    <property type="match status" value="1"/>
</dbReference>
<proteinExistence type="inferred from homology"/>
<evidence type="ECO:0000256" key="3">
    <source>
        <dbReference type="ARBA" id="ARBA00022603"/>
    </source>
</evidence>
<dbReference type="PIRSF" id="PIRSF004486">
    <property type="entry name" value="MraW"/>
    <property type="match status" value="1"/>
</dbReference>
<protein>
    <recommendedName>
        <fullName evidence="6">Ribosomal RNA small subunit methyltransferase H</fullName>
        <ecNumber evidence="6">2.1.1.199</ecNumber>
    </recommendedName>
    <alternativeName>
        <fullName evidence="6">16S rRNA m(4)C1402 methyltransferase</fullName>
    </alternativeName>
    <alternativeName>
        <fullName evidence="6">rRNA (cytosine-N(4)-)-methyltransferase RsmH</fullName>
    </alternativeName>
</protein>
<evidence type="ECO:0000256" key="2">
    <source>
        <dbReference type="ARBA" id="ARBA00022552"/>
    </source>
</evidence>
<feature type="binding site" evidence="6">
    <location>
        <position position="81"/>
    </location>
    <ligand>
        <name>S-adenosyl-L-methionine</name>
        <dbReference type="ChEBI" id="CHEBI:59789"/>
    </ligand>
</feature>
<evidence type="ECO:0000256" key="6">
    <source>
        <dbReference type="HAMAP-Rule" id="MF_01007"/>
    </source>
</evidence>
<feature type="binding site" evidence="6">
    <location>
        <position position="109"/>
    </location>
    <ligand>
        <name>S-adenosyl-L-methionine</name>
        <dbReference type="ChEBI" id="CHEBI:59789"/>
    </ligand>
</feature>
<dbReference type="NCBIfam" id="TIGR00006">
    <property type="entry name" value="16S rRNA (cytosine(1402)-N(4))-methyltransferase RsmH"/>
    <property type="match status" value="1"/>
</dbReference>
<dbReference type="Pfam" id="PF01795">
    <property type="entry name" value="Methyltransf_5"/>
    <property type="match status" value="1"/>
</dbReference>
<evidence type="ECO:0000313" key="8">
    <source>
        <dbReference type="Proteomes" id="UP000245872"/>
    </source>
</evidence>
<gene>
    <name evidence="6 7" type="primary">rsmH</name>
    <name evidence="7" type="ORF">DK880_00904</name>
</gene>
<dbReference type="GO" id="GO:0071424">
    <property type="term" value="F:rRNA (cytosine-N4-)-methyltransferase activity"/>
    <property type="evidence" value="ECO:0007669"/>
    <property type="project" value="UniProtKB-UniRule"/>
</dbReference>
<keyword evidence="6" id="KW-0963">Cytoplasm</keyword>
<dbReference type="Proteomes" id="UP000245872">
    <property type="component" value="Chromosome"/>
</dbReference>
<accession>A0A2Z3LDN0</accession>
<dbReference type="GO" id="GO:0005737">
    <property type="term" value="C:cytoplasm"/>
    <property type="evidence" value="ECO:0007669"/>
    <property type="project" value="UniProtKB-SubCell"/>
</dbReference>
<dbReference type="EC" id="2.1.1.199" evidence="6"/>
<organism evidence="7 8">
    <name type="scientific">Candidatus Cardinium hertigii</name>
    <dbReference type="NCBI Taxonomy" id="247481"/>
    <lineage>
        <taxon>Bacteria</taxon>
        <taxon>Pseudomonadati</taxon>
        <taxon>Bacteroidota</taxon>
        <taxon>Cytophagia</taxon>
        <taxon>Cytophagales</taxon>
        <taxon>Amoebophilaceae</taxon>
        <taxon>Candidatus Cardinium</taxon>
    </lineage>
</organism>
<feature type="binding site" evidence="6">
    <location>
        <position position="57"/>
    </location>
    <ligand>
        <name>S-adenosyl-L-methionine</name>
        <dbReference type="ChEBI" id="CHEBI:59789"/>
    </ligand>
</feature>
<comment type="subcellular location">
    <subcellularLocation>
        <location evidence="6">Cytoplasm</location>
    </subcellularLocation>
</comment>
<dbReference type="Gene3D" id="1.10.150.170">
    <property type="entry name" value="Putative methyltransferase TM0872, insert domain"/>
    <property type="match status" value="1"/>
</dbReference>
<sequence length="310" mass="34883">MSTSLINGYHLPVMLDEVIQGLAITPTGYYVDSTFGGGGHARGIMASLVTGHLFAFDRDRAAAQIARSYTNTTCTFIRAPFSFIKEFLSFYGITILDGLVADLGTSAHQIDTPARGFATRWDGNLDMRMDQTSPHTAQHIVQHYTEAQLTQLLRLYGEVDRPAAIADAIVKARKKTAMLTTYQLRTVVEPFAPRWRVDQYFAKVFQAFRIEVNNELVELECLLKQCVDLIKPGGRIAFIAYHSLEDRLIKNFLYTGNCSGNVEKDAYGNLLRPFVPLQRKPITPSQEEINRNRRARSARLRIGVRIPQNP</sequence>
<reference evidence="7 8" key="1">
    <citation type="submission" date="2018-05" db="EMBL/GenBank/DDBJ databases">
        <title>Candidatus Cardinium hertigii Genome Assembly.</title>
        <authorList>
            <person name="Showmaker K.C."/>
            <person name="Walden K.O."/>
            <person name="Fields C.J."/>
            <person name="Lambert K.N."/>
            <person name="Hudson M.E."/>
        </authorList>
    </citation>
    <scope>NUCLEOTIDE SEQUENCE [LARGE SCALE GENOMIC DNA]</scope>
    <source>
        <strain evidence="8">cHgTN10</strain>
    </source>
</reference>
<dbReference type="KEGG" id="cher:DK880_00904"/>
<dbReference type="OrthoDB" id="9806637at2"/>
<evidence type="ECO:0000313" key="7">
    <source>
        <dbReference type="EMBL" id="AWN82202.1"/>
    </source>
</evidence>
<dbReference type="RefSeq" id="WP_109997586.1">
    <property type="nucleotide sequence ID" value="NZ_CP029619.1"/>
</dbReference>
<name>A0A2Z3LDN0_9BACT</name>
<dbReference type="PANTHER" id="PTHR11265:SF0">
    <property type="entry name" value="12S RRNA N4-METHYLCYTIDINE METHYLTRANSFERASE"/>
    <property type="match status" value="1"/>
</dbReference>
<dbReference type="InterPro" id="IPR002903">
    <property type="entry name" value="RsmH"/>
</dbReference>
<dbReference type="PANTHER" id="PTHR11265">
    <property type="entry name" value="S-ADENOSYL-METHYLTRANSFERASE MRAW"/>
    <property type="match status" value="1"/>
</dbReference>
<comment type="function">
    <text evidence="6">Specifically methylates the N4 position of cytidine in position 1402 (C1402) of 16S rRNA.</text>
</comment>
<dbReference type="InterPro" id="IPR029063">
    <property type="entry name" value="SAM-dependent_MTases_sf"/>
</dbReference>
<dbReference type="EMBL" id="CP029619">
    <property type="protein sequence ID" value="AWN82202.1"/>
    <property type="molecule type" value="Genomic_DNA"/>
</dbReference>
<evidence type="ECO:0000256" key="4">
    <source>
        <dbReference type="ARBA" id="ARBA00022679"/>
    </source>
</evidence>
<feature type="binding site" evidence="6">
    <location>
        <begin position="38"/>
        <end position="40"/>
    </location>
    <ligand>
        <name>S-adenosyl-L-methionine</name>
        <dbReference type="ChEBI" id="CHEBI:59789"/>
    </ligand>
</feature>
<dbReference type="AlphaFoldDB" id="A0A2Z3LDN0"/>
<dbReference type="Gene3D" id="3.40.50.150">
    <property type="entry name" value="Vaccinia Virus protein VP39"/>
    <property type="match status" value="1"/>
</dbReference>
<keyword evidence="5 6" id="KW-0949">S-adenosyl-L-methionine</keyword>